<evidence type="ECO:0000256" key="2">
    <source>
        <dbReference type="SAM" id="Phobius"/>
    </source>
</evidence>
<evidence type="ECO:0000256" key="1">
    <source>
        <dbReference type="SAM" id="MobiDB-lite"/>
    </source>
</evidence>
<comment type="caution">
    <text evidence="3">The sequence shown here is derived from an EMBL/GenBank/DDBJ whole genome shotgun (WGS) entry which is preliminary data.</text>
</comment>
<name>A0ABT0DQ13_9HYPH</name>
<keyword evidence="2" id="KW-0472">Membrane</keyword>
<keyword evidence="4" id="KW-1185">Reference proteome</keyword>
<protein>
    <recommendedName>
        <fullName evidence="5">Collagen triple helix repeat-containing protein</fullName>
    </recommendedName>
</protein>
<feature type="compositionally biased region" description="Low complexity" evidence="1">
    <location>
        <begin position="57"/>
        <end position="73"/>
    </location>
</feature>
<dbReference type="RefSeq" id="WP_247201873.1">
    <property type="nucleotide sequence ID" value="NZ_JALKCG010000006.1"/>
</dbReference>
<keyword evidence="2" id="KW-0812">Transmembrane</keyword>
<evidence type="ECO:0008006" key="5">
    <source>
        <dbReference type="Google" id="ProtNLM"/>
    </source>
</evidence>
<evidence type="ECO:0000313" key="3">
    <source>
        <dbReference type="EMBL" id="MCK0209369.1"/>
    </source>
</evidence>
<dbReference type="Gene3D" id="1.20.5.320">
    <property type="entry name" value="6-Phosphogluconate Dehydrogenase, domain 3"/>
    <property type="match status" value="1"/>
</dbReference>
<gene>
    <name evidence="3" type="ORF">MWN33_15140</name>
</gene>
<evidence type="ECO:0000313" key="4">
    <source>
        <dbReference type="Proteomes" id="UP001202867"/>
    </source>
</evidence>
<organism evidence="3 4">
    <name type="scientific">Ancylobacter koreensis</name>
    <dbReference type="NCBI Taxonomy" id="266121"/>
    <lineage>
        <taxon>Bacteria</taxon>
        <taxon>Pseudomonadati</taxon>
        <taxon>Pseudomonadota</taxon>
        <taxon>Alphaproteobacteria</taxon>
        <taxon>Hyphomicrobiales</taxon>
        <taxon>Xanthobacteraceae</taxon>
        <taxon>Ancylobacter</taxon>
    </lineage>
</organism>
<dbReference type="EMBL" id="JALKCG010000006">
    <property type="protein sequence ID" value="MCK0209369.1"/>
    <property type="molecule type" value="Genomic_DNA"/>
</dbReference>
<sequence>MNLNSIAAGVTGVVSLVGAIGGGAIYVSDLKRQFDDSQMKVAQMQVLLGDMQSQFKGAASGGVPSSGASVPGPRGERGPMGPQGPAGPPGENGLDGRTPSAEELRRLVDAAVEQKLAALRAVELPAPATSPAAGVASSNVQPTATGCLPETAIRPGEALVLSEGLEICSSKGALLATVTAVSEDQQSVGFLAPGEGRSRCSFGRNCSFNWLGYSKRLFIERFLQRDGRPVALVRVAS</sequence>
<proteinExistence type="predicted"/>
<feature type="transmembrane region" description="Helical" evidence="2">
    <location>
        <begin position="6"/>
        <end position="27"/>
    </location>
</feature>
<keyword evidence="2" id="KW-1133">Transmembrane helix</keyword>
<accession>A0ABT0DQ13</accession>
<feature type="region of interest" description="Disordered" evidence="1">
    <location>
        <begin position="57"/>
        <end position="98"/>
    </location>
</feature>
<dbReference type="Proteomes" id="UP001202867">
    <property type="component" value="Unassembled WGS sequence"/>
</dbReference>
<reference evidence="4" key="2">
    <citation type="submission" date="2023-07" db="EMBL/GenBank/DDBJ databases">
        <title>Ancylobacter moscoviensis sp. nov., facultatively methylotrophic bacteria from activated sludge and the reclassification of Starkeya novella (Starkey 1934) Kelly et al. 2000 as Ancylobacter novellus comb. nov., Starkeya koreensis Im et al. 2006 as Ancylobacter koreensis comb.nov., Angulomicrobium tetraedrale Vasil'eva et al. 1986 as Ancylobacter tetraedralis comb. nov., Angulomicrobium amanitiforme Fritz et al. 2004 as Ancylobacter amanitiformis comb. nov. and Methylorhabdus multivorans Doronina et al. 1996 as Ancylobacter multivorans comb. nov. and emended description of the genus Ancylobacter.</title>
        <authorList>
            <person name="Doronina N."/>
            <person name="Chemodurova A."/>
            <person name="Grouzdev D."/>
            <person name="Koziaeva V."/>
            <person name="Shi W."/>
            <person name="Wu L."/>
            <person name="Kaparullina E."/>
        </authorList>
    </citation>
    <scope>NUCLEOTIDE SEQUENCE [LARGE SCALE GENOMIC DNA]</scope>
    <source>
        <strain evidence="4">Jip08</strain>
    </source>
</reference>
<reference evidence="3 4" key="1">
    <citation type="submission" date="2022-04" db="EMBL/GenBank/DDBJ databases">
        <authorList>
            <person name="Grouzdev D.S."/>
            <person name="Pantiukh K.S."/>
            <person name="Krutkina M.S."/>
        </authorList>
    </citation>
    <scope>NUCLEOTIDE SEQUENCE [LARGE SCALE GENOMIC DNA]</scope>
    <source>
        <strain evidence="3 4">Jip08</strain>
    </source>
</reference>